<dbReference type="InterPro" id="IPR007372">
    <property type="entry name" value="Lipid/polyisoprenoid-bd_YceI"/>
</dbReference>
<proteinExistence type="predicted"/>
<reference evidence="2 3" key="1">
    <citation type="journal article" date="2014" name="Genome Announc.">
        <title>Draft Genome Sequence of Marine Flavobacterium Jejuia pallidilutea Strain 11shimoA1 and Pigmentation Mutants.</title>
        <authorList>
            <person name="Takatani N."/>
            <person name="Nakanishi M."/>
            <person name="Meirelles P."/>
            <person name="Mino S."/>
            <person name="Suda W."/>
            <person name="Oshima K."/>
            <person name="Hattori M."/>
            <person name="Ohkuma M."/>
            <person name="Hosokawa M."/>
            <person name="Miyashita K."/>
            <person name="Thompson F.L."/>
            <person name="Niwa A."/>
            <person name="Sawabe T."/>
            <person name="Sawabe T."/>
        </authorList>
    </citation>
    <scope>NUCLEOTIDE SEQUENCE [LARGE SCALE GENOMIC DNA]</scope>
    <source>
        <strain evidence="2 3">JCM 19301</strain>
    </source>
</reference>
<dbReference type="Pfam" id="PF04264">
    <property type="entry name" value="YceI"/>
    <property type="match status" value="1"/>
</dbReference>
<dbReference type="Gene3D" id="2.40.128.110">
    <property type="entry name" value="Lipid/polyisoprenoid-binding, YceI-like"/>
    <property type="match status" value="1"/>
</dbReference>
<dbReference type="eggNOG" id="COG2353">
    <property type="taxonomic scope" value="Bacteria"/>
</dbReference>
<dbReference type="InterPro" id="IPR036761">
    <property type="entry name" value="TTHA0802/YceI-like_sf"/>
</dbReference>
<dbReference type="RefSeq" id="WP_081956273.1">
    <property type="nucleotide sequence ID" value="NZ_BBNR01000016.1"/>
</dbReference>
<evidence type="ECO:0000313" key="3">
    <source>
        <dbReference type="Proteomes" id="UP000029641"/>
    </source>
</evidence>
<dbReference type="Proteomes" id="UP000029641">
    <property type="component" value="Unassembled WGS sequence"/>
</dbReference>
<evidence type="ECO:0000313" key="2">
    <source>
        <dbReference type="EMBL" id="GAL68104.1"/>
    </source>
</evidence>
<organism evidence="2 3">
    <name type="scientific">Jejuia pallidilutea</name>
    <dbReference type="NCBI Taxonomy" id="504487"/>
    <lineage>
        <taxon>Bacteria</taxon>
        <taxon>Pseudomonadati</taxon>
        <taxon>Bacteroidota</taxon>
        <taxon>Flavobacteriia</taxon>
        <taxon>Flavobacteriales</taxon>
        <taxon>Flavobacteriaceae</taxon>
        <taxon>Jejuia</taxon>
    </lineage>
</organism>
<dbReference type="SUPFAM" id="SSF101874">
    <property type="entry name" value="YceI-like"/>
    <property type="match status" value="1"/>
</dbReference>
<accession>A0A090VXX6</accession>
<dbReference type="SMART" id="SM00867">
    <property type="entry name" value="YceI"/>
    <property type="match status" value="1"/>
</dbReference>
<feature type="domain" description="Lipid/polyisoprenoid-binding YceI-like" evidence="1">
    <location>
        <begin position="27"/>
        <end position="192"/>
    </location>
</feature>
<dbReference type="PANTHER" id="PTHR34406">
    <property type="entry name" value="PROTEIN YCEI"/>
    <property type="match status" value="1"/>
</dbReference>
<name>A0A090VXX6_9FLAO</name>
<evidence type="ECO:0000259" key="1">
    <source>
        <dbReference type="SMART" id="SM00867"/>
    </source>
</evidence>
<dbReference type="PANTHER" id="PTHR34406:SF1">
    <property type="entry name" value="PROTEIN YCEI"/>
    <property type="match status" value="1"/>
</dbReference>
<dbReference type="OrthoDB" id="9794147at2"/>
<dbReference type="STRING" id="504487.JCM19538_2713"/>
<comment type="caution">
    <text evidence="2">The sequence shown here is derived from an EMBL/GenBank/DDBJ whole genome shotgun (WGS) entry which is preliminary data.</text>
</comment>
<dbReference type="AlphaFoldDB" id="A0A090VXX6"/>
<protein>
    <recommendedName>
        <fullName evidence="1">Lipid/polyisoprenoid-binding YceI-like domain-containing protein</fullName>
    </recommendedName>
</protein>
<dbReference type="EMBL" id="BBNR01000016">
    <property type="protein sequence ID" value="GAL68104.1"/>
    <property type="molecule type" value="Genomic_DNA"/>
</dbReference>
<gene>
    <name evidence="2" type="ORF">JCM19301_1201</name>
</gene>
<sequence length="193" mass="21493">MMKTQKLTILFLFVIIMLPLQNILAQAFKLNNQKSSLVVYGTSNIHDWDVKTESYDGAITFEDVSQGTLKALNITVIAESLKSGKNGMDKNTYKALKTDDYKNIRFTLLKVNTITLKGENTYAVEATGNLNIAGKTNAINIEFVVEIANNQVKLVGEKKIKMTDYNIEPPKALFGTITTGDEVIIKFESIFNS</sequence>